<dbReference type="AlphaFoldDB" id="A0A8H4QL65"/>
<feature type="compositionally biased region" description="Basic and acidic residues" evidence="1">
    <location>
        <begin position="218"/>
        <end position="234"/>
    </location>
</feature>
<sequence>MSSQDNAAKLGTFSVIVGILYMVILGIELFGMFAAFSQKIPFVRMYAYLSGLVVLIVAAASLIQIVLHFTLKSEIINTCTNVNTGDTVFYGSLFGPVRETTLSGQDAQDWCNRSYNRGSWSSIISFLIITFLAAFFAMVAFSYLRQVLDPSHPGNVIRGPNQHRMDNFPSHYNPPYNPTNVPYAPPYSYPAPPGPPPPPQNADPFMTPYESKPPGYVRGDDYKGGYDDMQKGDDGFGVGPSERDVTSPHQPTNPFR</sequence>
<keyword evidence="2" id="KW-0812">Transmembrane</keyword>
<name>A0A8H4QL65_9AGAR</name>
<feature type="transmembrane region" description="Helical" evidence="2">
    <location>
        <begin position="12"/>
        <end position="34"/>
    </location>
</feature>
<organism evidence="3 4">
    <name type="scientific">Agrocybe pediades</name>
    <dbReference type="NCBI Taxonomy" id="84607"/>
    <lineage>
        <taxon>Eukaryota</taxon>
        <taxon>Fungi</taxon>
        <taxon>Dikarya</taxon>
        <taxon>Basidiomycota</taxon>
        <taxon>Agaricomycotina</taxon>
        <taxon>Agaricomycetes</taxon>
        <taxon>Agaricomycetidae</taxon>
        <taxon>Agaricales</taxon>
        <taxon>Agaricineae</taxon>
        <taxon>Strophariaceae</taxon>
        <taxon>Agrocybe</taxon>
    </lineage>
</organism>
<accession>A0A8H4QL65</accession>
<protein>
    <submittedName>
        <fullName evidence="3">Uncharacterized protein</fullName>
    </submittedName>
</protein>
<proteinExistence type="predicted"/>
<keyword evidence="2" id="KW-0472">Membrane</keyword>
<comment type="caution">
    <text evidence="3">The sequence shown here is derived from an EMBL/GenBank/DDBJ whole genome shotgun (WGS) entry which is preliminary data.</text>
</comment>
<reference evidence="3 4" key="1">
    <citation type="submission" date="2019-12" db="EMBL/GenBank/DDBJ databases">
        <authorList>
            <person name="Floudas D."/>
            <person name="Bentzer J."/>
            <person name="Ahren D."/>
            <person name="Johansson T."/>
            <person name="Persson P."/>
            <person name="Tunlid A."/>
        </authorList>
    </citation>
    <scope>NUCLEOTIDE SEQUENCE [LARGE SCALE GENOMIC DNA]</scope>
    <source>
        <strain evidence="3 4">CBS 102.39</strain>
    </source>
</reference>
<keyword evidence="2" id="KW-1133">Transmembrane helix</keyword>
<feature type="region of interest" description="Disordered" evidence="1">
    <location>
        <begin position="187"/>
        <end position="256"/>
    </location>
</feature>
<evidence type="ECO:0000256" key="1">
    <source>
        <dbReference type="SAM" id="MobiDB-lite"/>
    </source>
</evidence>
<evidence type="ECO:0000313" key="4">
    <source>
        <dbReference type="Proteomes" id="UP000521872"/>
    </source>
</evidence>
<dbReference type="Proteomes" id="UP000521872">
    <property type="component" value="Unassembled WGS sequence"/>
</dbReference>
<feature type="compositionally biased region" description="Polar residues" evidence="1">
    <location>
        <begin position="247"/>
        <end position="256"/>
    </location>
</feature>
<evidence type="ECO:0000313" key="3">
    <source>
        <dbReference type="EMBL" id="KAF4613172.1"/>
    </source>
</evidence>
<dbReference type="EMBL" id="JAACJL010000046">
    <property type="protein sequence ID" value="KAF4613172.1"/>
    <property type="molecule type" value="Genomic_DNA"/>
</dbReference>
<evidence type="ECO:0000256" key="2">
    <source>
        <dbReference type="SAM" id="Phobius"/>
    </source>
</evidence>
<feature type="transmembrane region" description="Helical" evidence="2">
    <location>
        <begin position="123"/>
        <end position="144"/>
    </location>
</feature>
<gene>
    <name evidence="3" type="ORF">D9613_010897</name>
</gene>
<keyword evidence="4" id="KW-1185">Reference proteome</keyword>
<feature type="transmembrane region" description="Helical" evidence="2">
    <location>
        <begin position="46"/>
        <end position="67"/>
    </location>
</feature>
<feature type="compositionally biased region" description="Pro residues" evidence="1">
    <location>
        <begin position="187"/>
        <end position="201"/>
    </location>
</feature>